<name>A0A1S2M7L3_9BACI</name>
<dbReference type="OrthoDB" id="3035212at2"/>
<dbReference type="KEGG" id="aia:AWH56_018915"/>
<dbReference type="Proteomes" id="UP000180175">
    <property type="component" value="Chromosome"/>
</dbReference>
<keyword evidence="3" id="KW-1185">Reference proteome</keyword>
<reference evidence="1 3" key="1">
    <citation type="submission" date="2016-10" db="EMBL/GenBank/DDBJ databases">
        <title>Draft genome sequences of four alkaliphilic bacteria belonging to the Anaerobacillus genus.</title>
        <authorList>
            <person name="Bassil N.M."/>
            <person name="Lloyd J.R."/>
        </authorList>
    </citation>
    <scope>NUCLEOTIDE SEQUENCE [LARGE SCALE GENOMIC DNA]</scope>
    <source>
        <strain evidence="1 3">NB2006</strain>
    </source>
</reference>
<sequence>MQGDCIENQEIISNIKEINKRLCNEIWNVVSSEQTIQGLSPRLILPSINDVARISEQEARVLCTSILNSTSYYYSIETPTENSYQFTGNYALKTRSDLSIYEIDMGNTFNKIVNVEFKAHNPEASNIKKDIEKLIREDVVGNWFHLFKNMDSGTFSSVFNKFIQAINDNKQYVNKTISIVFCFCVVEKKIALQKHFYFTPNINIDLDEYSRQFFKQNNLDGNSSSNEENGWELIRT</sequence>
<evidence type="ECO:0000313" key="3">
    <source>
        <dbReference type="Proteomes" id="UP000180175"/>
    </source>
</evidence>
<reference evidence="2 3" key="2">
    <citation type="journal article" date="2017" name="Genome Announc.">
        <title>Draft Genome Sequences of Four Alkaliphilic Bacteria Belonging to the Anaerobacillus Genus.</title>
        <authorList>
            <person name="Bassil N.M."/>
            <person name="Lloyd J.R."/>
        </authorList>
    </citation>
    <scope>NUCLEOTIDE SEQUENCE [LARGE SCALE GENOMIC DNA]</scope>
    <source>
        <strain evidence="2 3">NB2006</strain>
    </source>
</reference>
<dbReference type="AlphaFoldDB" id="A0A1S2M7L3"/>
<proteinExistence type="predicted"/>
<dbReference type="EMBL" id="CP063356">
    <property type="protein sequence ID" value="QOY34778.1"/>
    <property type="molecule type" value="Genomic_DNA"/>
</dbReference>
<protein>
    <submittedName>
        <fullName evidence="1">Uncharacterized protein</fullName>
    </submittedName>
</protein>
<evidence type="ECO:0000313" key="1">
    <source>
        <dbReference type="EMBL" id="OIJ20556.1"/>
    </source>
</evidence>
<evidence type="ECO:0000313" key="2">
    <source>
        <dbReference type="EMBL" id="QOY34778.1"/>
    </source>
</evidence>
<organism evidence="1 3">
    <name type="scientific">Anaerobacillus isosaccharinicus</name>
    <dbReference type="NCBI Taxonomy" id="1532552"/>
    <lineage>
        <taxon>Bacteria</taxon>
        <taxon>Bacillati</taxon>
        <taxon>Bacillota</taxon>
        <taxon>Bacilli</taxon>
        <taxon>Bacillales</taxon>
        <taxon>Bacillaceae</taxon>
        <taxon>Anaerobacillus</taxon>
    </lineage>
</organism>
<gene>
    <name evidence="2" type="ORF">AWH56_018915</name>
    <name evidence="1" type="ORF">AWH56_07860</name>
</gene>
<reference evidence="2" key="4">
    <citation type="submission" date="2020-10" db="EMBL/GenBank/DDBJ databases">
        <authorList>
            <person name="Bassil N.M."/>
            <person name="Lloyd J.R."/>
        </authorList>
    </citation>
    <scope>NUCLEOTIDE SEQUENCE</scope>
    <source>
        <strain evidence="2">NB2006</strain>
    </source>
</reference>
<dbReference type="EMBL" id="LQXD01000070">
    <property type="protein sequence ID" value="OIJ20556.1"/>
    <property type="molecule type" value="Genomic_DNA"/>
</dbReference>
<dbReference type="RefSeq" id="WP_071316618.1">
    <property type="nucleotide sequence ID" value="NZ_CP063356.2"/>
</dbReference>
<accession>A0A1S2M7L3</accession>
<reference evidence="2 3" key="3">
    <citation type="journal article" date="2019" name="Int. J. Syst. Evol. Microbiol.">
        <title>Anaerobacillus isosaccharinicus sp. nov., an alkaliphilic bacterium which degrades isosaccharinic acid.</title>
        <authorList>
            <person name="Bassil N.M."/>
            <person name="Lloyd J.R."/>
        </authorList>
    </citation>
    <scope>NUCLEOTIDE SEQUENCE [LARGE SCALE GENOMIC DNA]</scope>
    <source>
        <strain evidence="2 3">NB2006</strain>
    </source>
</reference>